<organism evidence="1 2">
    <name type="scientific">Senna tora</name>
    <dbReference type="NCBI Taxonomy" id="362788"/>
    <lineage>
        <taxon>Eukaryota</taxon>
        <taxon>Viridiplantae</taxon>
        <taxon>Streptophyta</taxon>
        <taxon>Embryophyta</taxon>
        <taxon>Tracheophyta</taxon>
        <taxon>Spermatophyta</taxon>
        <taxon>Magnoliopsida</taxon>
        <taxon>eudicotyledons</taxon>
        <taxon>Gunneridae</taxon>
        <taxon>Pentapetalae</taxon>
        <taxon>rosids</taxon>
        <taxon>fabids</taxon>
        <taxon>Fabales</taxon>
        <taxon>Fabaceae</taxon>
        <taxon>Caesalpinioideae</taxon>
        <taxon>Cassia clade</taxon>
        <taxon>Senna</taxon>
    </lineage>
</organism>
<gene>
    <name evidence="1" type="ORF">G2W53_018159</name>
</gene>
<comment type="caution">
    <text evidence="1">The sequence shown here is derived from an EMBL/GenBank/DDBJ whole genome shotgun (WGS) entry which is preliminary data.</text>
</comment>
<accession>A0A834TRC6</accession>
<evidence type="ECO:0000313" key="2">
    <source>
        <dbReference type="Proteomes" id="UP000634136"/>
    </source>
</evidence>
<dbReference type="AlphaFoldDB" id="A0A834TRC6"/>
<dbReference type="EMBL" id="JAAIUW010000006">
    <property type="protein sequence ID" value="KAF7826995.1"/>
    <property type="molecule type" value="Genomic_DNA"/>
</dbReference>
<evidence type="ECO:0000313" key="1">
    <source>
        <dbReference type="EMBL" id="KAF7826995.1"/>
    </source>
</evidence>
<reference evidence="1" key="1">
    <citation type="submission" date="2020-09" db="EMBL/GenBank/DDBJ databases">
        <title>Genome-Enabled Discovery of Anthraquinone Biosynthesis in Senna tora.</title>
        <authorList>
            <person name="Kang S.-H."/>
            <person name="Pandey R.P."/>
            <person name="Lee C.-M."/>
            <person name="Sim J.-S."/>
            <person name="Jeong J.-T."/>
            <person name="Choi B.-S."/>
            <person name="Jung M."/>
            <person name="Ginzburg D."/>
            <person name="Zhao K."/>
            <person name="Won S.Y."/>
            <person name="Oh T.-J."/>
            <person name="Yu Y."/>
            <person name="Kim N.-H."/>
            <person name="Lee O.R."/>
            <person name="Lee T.-H."/>
            <person name="Bashyal P."/>
            <person name="Kim T.-S."/>
            <person name="Lee W.-H."/>
            <person name="Kawkins C."/>
            <person name="Kim C.-K."/>
            <person name="Kim J.S."/>
            <person name="Ahn B.O."/>
            <person name="Rhee S.Y."/>
            <person name="Sohng J.K."/>
        </authorList>
    </citation>
    <scope>NUCLEOTIDE SEQUENCE</scope>
    <source>
        <tissue evidence="1">Leaf</tissue>
    </source>
</reference>
<keyword evidence="2" id="KW-1185">Reference proteome</keyword>
<protein>
    <submittedName>
        <fullName evidence="1">Uncharacterized protein</fullName>
    </submittedName>
</protein>
<proteinExistence type="predicted"/>
<name>A0A834TRC6_9FABA</name>
<dbReference type="Proteomes" id="UP000634136">
    <property type="component" value="Unassembled WGS sequence"/>
</dbReference>
<sequence length="79" mass="9079">MARPLISPYLSMLDIILSGTLSLVHDSVRGIQVRLRWVNGDVQFRWYGTSKEKSEVFVGMRGTMDKADVFRVMGTCWLR</sequence>